<feature type="transmembrane region" description="Helical" evidence="1">
    <location>
        <begin position="12"/>
        <end position="28"/>
    </location>
</feature>
<sequence length="46" mass="5715">MVFEVNKIRRDFSITNFFVFVLFFLFFSKKTLKNICKMFEIVIYYS</sequence>
<dbReference type="EMBL" id="HM008710">
    <property type="protein sequence ID" value="ALC78599.1"/>
    <property type="molecule type" value="Genomic_DNA"/>
</dbReference>
<keyword evidence="1" id="KW-1133">Transmembrane helix</keyword>
<reference evidence="2" key="2">
    <citation type="journal article" date="2013" name="J. Bacteriol.">
        <title>Large linear plasmids of Borrelia species that cause relapsing fever.</title>
        <authorList>
            <person name="Miller S.C."/>
            <person name="Porcella S.F."/>
            <person name="Raffel S.J."/>
            <person name="Schwan T.G."/>
            <person name="Barbour A.G."/>
        </authorList>
    </citation>
    <scope>NUCLEOTIDE SEQUENCE</scope>
    <source>
        <strain evidence="2">91E135</strain>
        <plasmid evidence="2">lp150</plasmid>
    </source>
</reference>
<name>A0A0R9P5M1_BORT9</name>
<evidence type="ECO:0000313" key="2">
    <source>
        <dbReference type="EMBL" id="ALC78599.1"/>
    </source>
</evidence>
<proteinExistence type="predicted"/>
<accession>A0A0R9P5M1</accession>
<reference evidence="2" key="1">
    <citation type="submission" date="2012-01" db="EMBL/GenBank/DDBJ databases">
        <authorList>
            <person name="Wikstroem N."/>
        </authorList>
    </citation>
    <scope>NUCLEOTIDE SEQUENCE</scope>
    <source>
        <strain evidence="2">91E135</strain>
        <plasmid evidence="2">lp150</plasmid>
    </source>
</reference>
<geneLocation type="plasmid" evidence="2">
    <name>lp150</name>
</geneLocation>
<gene>
    <name evidence="2" type="ORF">BTA099a</name>
</gene>
<keyword evidence="1" id="KW-0472">Membrane</keyword>
<keyword evidence="1" id="KW-0812">Transmembrane</keyword>
<evidence type="ECO:0000256" key="1">
    <source>
        <dbReference type="SAM" id="Phobius"/>
    </source>
</evidence>
<dbReference type="AlphaFoldDB" id="A0A0R9P5M1"/>
<protein>
    <submittedName>
        <fullName evidence="2">Uncharacterized protein</fullName>
    </submittedName>
</protein>
<keyword evidence="2" id="KW-0614">Plasmid</keyword>
<organism evidence="2">
    <name type="scientific">Borrelia turicatae (strain 91E135)</name>
    <dbReference type="NCBI Taxonomy" id="314724"/>
    <lineage>
        <taxon>Bacteria</taxon>
        <taxon>Pseudomonadati</taxon>
        <taxon>Spirochaetota</taxon>
        <taxon>Spirochaetia</taxon>
        <taxon>Spirochaetales</taxon>
        <taxon>Borreliaceae</taxon>
        <taxon>Borrelia</taxon>
    </lineage>
</organism>
<reference evidence="2" key="3">
    <citation type="submission" date="2015-06" db="EMBL/GenBank/DDBJ databases">
        <authorList>
            <person name="Hoefler B.C."/>
            <person name="Straight P.D."/>
        </authorList>
    </citation>
    <scope>NUCLEOTIDE SEQUENCE</scope>
    <source>
        <strain evidence="2">91E135</strain>
        <plasmid evidence="2">lp150</plasmid>
    </source>
</reference>